<accession>A0A2T7NN65</accession>
<feature type="region of interest" description="Disordered" evidence="1">
    <location>
        <begin position="1"/>
        <end position="37"/>
    </location>
</feature>
<sequence length="99" mass="10304">MPYPMKGPADARTAAGDRATSAPGKDAGGLGGVNRRTTGRLRSALSCMTVSHPVSTGTAVVMYEKKLKQSENLKERGKLQTAGKNKEVSSPLISTSVVS</sequence>
<name>A0A2T7NN65_POMCA</name>
<feature type="compositionally biased region" description="Low complexity" evidence="1">
    <location>
        <begin position="10"/>
        <end position="22"/>
    </location>
</feature>
<evidence type="ECO:0000313" key="3">
    <source>
        <dbReference type="Proteomes" id="UP000245119"/>
    </source>
</evidence>
<dbReference type="Proteomes" id="UP000245119">
    <property type="component" value="Linkage Group LG11"/>
</dbReference>
<protein>
    <submittedName>
        <fullName evidence="2">Uncharacterized protein</fullName>
    </submittedName>
</protein>
<dbReference type="EMBL" id="PZQS01000011">
    <property type="protein sequence ID" value="PVD22596.1"/>
    <property type="molecule type" value="Genomic_DNA"/>
</dbReference>
<organism evidence="2 3">
    <name type="scientific">Pomacea canaliculata</name>
    <name type="common">Golden apple snail</name>
    <dbReference type="NCBI Taxonomy" id="400727"/>
    <lineage>
        <taxon>Eukaryota</taxon>
        <taxon>Metazoa</taxon>
        <taxon>Spiralia</taxon>
        <taxon>Lophotrochozoa</taxon>
        <taxon>Mollusca</taxon>
        <taxon>Gastropoda</taxon>
        <taxon>Caenogastropoda</taxon>
        <taxon>Architaenioglossa</taxon>
        <taxon>Ampullarioidea</taxon>
        <taxon>Ampullariidae</taxon>
        <taxon>Pomacea</taxon>
    </lineage>
</organism>
<proteinExistence type="predicted"/>
<feature type="region of interest" description="Disordered" evidence="1">
    <location>
        <begin position="70"/>
        <end position="99"/>
    </location>
</feature>
<evidence type="ECO:0000313" key="2">
    <source>
        <dbReference type="EMBL" id="PVD22596.1"/>
    </source>
</evidence>
<comment type="caution">
    <text evidence="2">The sequence shown here is derived from an EMBL/GenBank/DDBJ whole genome shotgun (WGS) entry which is preliminary data.</text>
</comment>
<gene>
    <name evidence="2" type="ORF">C0Q70_18414</name>
</gene>
<keyword evidence="3" id="KW-1185">Reference proteome</keyword>
<evidence type="ECO:0000256" key="1">
    <source>
        <dbReference type="SAM" id="MobiDB-lite"/>
    </source>
</evidence>
<dbReference type="AlphaFoldDB" id="A0A2T7NN65"/>
<reference evidence="2 3" key="1">
    <citation type="submission" date="2018-04" db="EMBL/GenBank/DDBJ databases">
        <title>The genome of golden apple snail Pomacea canaliculata provides insight into stress tolerance and invasive adaptation.</title>
        <authorList>
            <person name="Liu C."/>
            <person name="Liu B."/>
            <person name="Ren Y."/>
            <person name="Zhang Y."/>
            <person name="Wang H."/>
            <person name="Li S."/>
            <person name="Jiang F."/>
            <person name="Yin L."/>
            <person name="Zhang G."/>
            <person name="Qian W."/>
            <person name="Fan W."/>
        </authorList>
    </citation>
    <scope>NUCLEOTIDE SEQUENCE [LARGE SCALE GENOMIC DNA]</scope>
    <source>
        <strain evidence="2">SZHN2017</strain>
        <tissue evidence="2">Muscle</tissue>
    </source>
</reference>